<feature type="compositionally biased region" description="Polar residues" evidence="8">
    <location>
        <begin position="127"/>
        <end position="136"/>
    </location>
</feature>
<keyword evidence="2" id="KW-0479">Metal-binding</keyword>
<dbReference type="GO" id="GO:0000785">
    <property type="term" value="C:chromatin"/>
    <property type="evidence" value="ECO:0007669"/>
    <property type="project" value="TreeGrafter"/>
</dbReference>
<evidence type="ECO:0000256" key="2">
    <source>
        <dbReference type="ARBA" id="ARBA00022723"/>
    </source>
</evidence>
<evidence type="ECO:0000256" key="8">
    <source>
        <dbReference type="SAM" id="MobiDB-lite"/>
    </source>
</evidence>
<dbReference type="PROSITE" id="PS50157">
    <property type="entry name" value="ZINC_FINGER_C2H2_2"/>
    <property type="match status" value="2"/>
</dbReference>
<evidence type="ECO:0000256" key="7">
    <source>
        <dbReference type="PROSITE-ProRule" id="PRU00042"/>
    </source>
</evidence>
<feature type="region of interest" description="Disordered" evidence="8">
    <location>
        <begin position="946"/>
        <end position="974"/>
    </location>
</feature>
<keyword evidence="5" id="KW-0862">Zinc</keyword>
<feature type="domain" description="C2H2-type" evidence="9">
    <location>
        <begin position="59"/>
        <end position="86"/>
    </location>
</feature>
<dbReference type="EMBL" id="ML976686">
    <property type="protein sequence ID" value="KAF1972477.1"/>
    <property type="molecule type" value="Genomic_DNA"/>
</dbReference>
<evidence type="ECO:0000313" key="11">
    <source>
        <dbReference type="Proteomes" id="UP000800036"/>
    </source>
</evidence>
<dbReference type="GO" id="GO:0006351">
    <property type="term" value="P:DNA-templated transcription"/>
    <property type="evidence" value="ECO:0007669"/>
    <property type="project" value="InterPro"/>
</dbReference>
<evidence type="ECO:0000256" key="6">
    <source>
        <dbReference type="ARBA" id="ARBA00023242"/>
    </source>
</evidence>
<dbReference type="OrthoDB" id="6077919at2759"/>
<name>A0A6A5VGQ6_9PLEO</name>
<feature type="region of interest" description="Disordered" evidence="8">
    <location>
        <begin position="1"/>
        <end position="61"/>
    </location>
</feature>
<dbReference type="InterPro" id="IPR036236">
    <property type="entry name" value="Znf_C2H2_sf"/>
</dbReference>
<feature type="compositionally biased region" description="Low complexity" evidence="8">
    <location>
        <begin position="13"/>
        <end position="32"/>
    </location>
</feature>
<protein>
    <recommendedName>
        <fullName evidence="9">C2H2-type domain-containing protein</fullName>
    </recommendedName>
</protein>
<feature type="region of interest" description="Disordered" evidence="8">
    <location>
        <begin position="107"/>
        <end position="161"/>
    </location>
</feature>
<feature type="region of interest" description="Disordered" evidence="8">
    <location>
        <begin position="674"/>
        <end position="705"/>
    </location>
</feature>
<dbReference type="FunFam" id="3.30.160.60:FF:000343">
    <property type="entry name" value="C2H2 transcription factor (AmdX)"/>
    <property type="match status" value="1"/>
</dbReference>
<comment type="subcellular location">
    <subcellularLocation>
        <location evidence="1">Nucleus</location>
    </subcellularLocation>
</comment>
<dbReference type="InterPro" id="IPR007219">
    <property type="entry name" value="XnlR_reg_dom"/>
</dbReference>
<dbReference type="Pfam" id="PF04082">
    <property type="entry name" value="Fungal_trans"/>
    <property type="match status" value="1"/>
</dbReference>
<sequence length="1151" mass="124068">MPSEADTGTMGPSAVSSNGSSVANSSNSAASAQTAKPDAAQNTNSTSFPPPKTDKPRPHVCGTCQRSFARLEHLKRHERSHTKEKPFECPQCTRCFARRDLLLRHQQKLHQQGATSSRPRTGRRESTTGLPPNSTGRVRKNSVASSVGGPSAINPSMRPRANTISHVDPVALNSLLASHNASLDRGGHPGHSHHASLSGMGGPNPYDFRGMSSVVGGHGQHHGLPKLDTHLGFGMGGGLRTAPIPGFGPDEFDMDKLFGPSGSTINPNQLHHFNAGMGNMQSPFNLFGNPFAPNAIEEDDIAWSAGLDSSMMFPGPNDAVADGSSPSAISTTSQSGFSEVMVDGSGQSTTAPMWHQPLVTHTSINSAGYSLDAMAPVFPELMMNNNTVSPKELGDQGAPADFYMSTPPAFSIMSPTAGIPGMPNQYFQPPITFNSDSGSISSSPINGSARHSSVTSVSSDTLTDTTRQALVFNLSQALGLGTSQRKFSQPHISSPLSATPGKAPQVASLPSTADLQRYVNAYIRYFHPHLPFLHIPTLSFDTPAYTHQLRTAGNFNHDSMVGGGGCLILAMAAIGALYEFEHNVAKDLFEYAKKLILYYLDERRRAGLSAAVNGPGTINESLNNKPPLWLVQAMTLNLIFGHNCGDQQAAEVASTHCAALVSLAKAAGLDRTAYEAPATSSSPKDAGNGDVEMSDGSQMSPPSEHVDEHARWIRWKQAEERKRTYFAVFSMSGLLVSAYAHPPRILNSEIKLDLPCEEDLWSVDNAQAWAAMGGPMIAQSKGLSFNAAMTYLLEASTRQQSERSHGSYQQAFGGDMSMGDVAESEIRPSTFGCYVLINALHVYIWETRQRHTGRLWKTHETEAMHAQVEPALKAWQSAWRANPNHSIERRSPFGPLSADCIPLLDLAYVRLFVNLSRAKELLWGRDFDGMATELARGIDVVALADGTPERSEPMGTSSTDLNNPSPHDIDSPNLSSKRERHLRKAAFYAADSLSMADQLGATYAELTARELPNSSAMCSMDCAQILAEWIASVQDRVGRFLGVLGKDEIDYTTVPAIMLLEEEDVKLIQKIADIINTADMKLAYDVTSNAIPMFGGLSNLGHCGYGTKLLMVTAYMLEKSAVWPVTHVMARALEAHANHLNQRAEASVVPQ</sequence>
<dbReference type="SUPFAM" id="SSF57667">
    <property type="entry name" value="beta-beta-alpha zinc fingers"/>
    <property type="match status" value="1"/>
</dbReference>
<evidence type="ECO:0000256" key="3">
    <source>
        <dbReference type="ARBA" id="ARBA00022737"/>
    </source>
</evidence>
<organism evidence="10 11">
    <name type="scientific">Bimuria novae-zelandiae CBS 107.79</name>
    <dbReference type="NCBI Taxonomy" id="1447943"/>
    <lineage>
        <taxon>Eukaryota</taxon>
        <taxon>Fungi</taxon>
        <taxon>Dikarya</taxon>
        <taxon>Ascomycota</taxon>
        <taxon>Pezizomycotina</taxon>
        <taxon>Dothideomycetes</taxon>
        <taxon>Pleosporomycetidae</taxon>
        <taxon>Pleosporales</taxon>
        <taxon>Massarineae</taxon>
        <taxon>Didymosphaeriaceae</taxon>
        <taxon>Bimuria</taxon>
    </lineage>
</organism>
<dbReference type="Proteomes" id="UP000800036">
    <property type="component" value="Unassembled WGS sequence"/>
</dbReference>
<dbReference type="CDD" id="cd12148">
    <property type="entry name" value="fungal_TF_MHR"/>
    <property type="match status" value="1"/>
</dbReference>
<dbReference type="FunFam" id="3.30.160.60:FF:000576">
    <property type="entry name" value="C2H2 transcription factor (AmdX)"/>
    <property type="match status" value="1"/>
</dbReference>
<keyword evidence="4 7" id="KW-0863">Zinc-finger</keyword>
<evidence type="ECO:0000259" key="9">
    <source>
        <dbReference type="PROSITE" id="PS50157"/>
    </source>
</evidence>
<evidence type="ECO:0000256" key="1">
    <source>
        <dbReference type="ARBA" id="ARBA00004123"/>
    </source>
</evidence>
<keyword evidence="3" id="KW-0677">Repeat</keyword>
<dbReference type="Pfam" id="PF00096">
    <property type="entry name" value="zf-C2H2"/>
    <property type="match status" value="2"/>
</dbReference>
<gene>
    <name evidence="10" type="ORF">BU23DRAFT_580865</name>
</gene>
<reference evidence="10" key="1">
    <citation type="journal article" date="2020" name="Stud. Mycol.">
        <title>101 Dothideomycetes genomes: a test case for predicting lifestyles and emergence of pathogens.</title>
        <authorList>
            <person name="Haridas S."/>
            <person name="Albert R."/>
            <person name="Binder M."/>
            <person name="Bloem J."/>
            <person name="Labutti K."/>
            <person name="Salamov A."/>
            <person name="Andreopoulos B."/>
            <person name="Baker S."/>
            <person name="Barry K."/>
            <person name="Bills G."/>
            <person name="Bluhm B."/>
            <person name="Cannon C."/>
            <person name="Castanera R."/>
            <person name="Culley D."/>
            <person name="Daum C."/>
            <person name="Ezra D."/>
            <person name="Gonzalez J."/>
            <person name="Henrissat B."/>
            <person name="Kuo A."/>
            <person name="Liang C."/>
            <person name="Lipzen A."/>
            <person name="Lutzoni F."/>
            <person name="Magnuson J."/>
            <person name="Mondo S."/>
            <person name="Nolan M."/>
            <person name="Ohm R."/>
            <person name="Pangilinan J."/>
            <person name="Park H.-J."/>
            <person name="Ramirez L."/>
            <person name="Alfaro M."/>
            <person name="Sun H."/>
            <person name="Tritt A."/>
            <person name="Yoshinaga Y."/>
            <person name="Zwiers L.-H."/>
            <person name="Turgeon B."/>
            <person name="Goodwin S."/>
            <person name="Spatafora J."/>
            <person name="Crous P."/>
            <person name="Grigoriev I."/>
        </authorList>
    </citation>
    <scope>NUCLEOTIDE SEQUENCE</scope>
    <source>
        <strain evidence="10">CBS 107.79</strain>
    </source>
</reference>
<dbReference type="PROSITE" id="PS00028">
    <property type="entry name" value="ZINC_FINGER_C2H2_1"/>
    <property type="match status" value="2"/>
</dbReference>
<proteinExistence type="predicted"/>
<evidence type="ECO:0000256" key="4">
    <source>
        <dbReference type="ARBA" id="ARBA00022771"/>
    </source>
</evidence>
<dbReference type="GO" id="GO:0000978">
    <property type="term" value="F:RNA polymerase II cis-regulatory region sequence-specific DNA binding"/>
    <property type="evidence" value="ECO:0007669"/>
    <property type="project" value="InterPro"/>
</dbReference>
<dbReference type="Gene3D" id="3.30.160.60">
    <property type="entry name" value="Classic Zinc Finger"/>
    <property type="match status" value="2"/>
</dbReference>
<dbReference type="InterPro" id="IPR013087">
    <property type="entry name" value="Znf_C2H2_type"/>
</dbReference>
<dbReference type="PANTHER" id="PTHR40626">
    <property type="entry name" value="MIP31509P"/>
    <property type="match status" value="1"/>
</dbReference>
<dbReference type="PANTHER" id="PTHR40626:SF13">
    <property type="entry name" value="RESPIRATION FACTOR 2-RELATED"/>
    <property type="match status" value="1"/>
</dbReference>
<feature type="compositionally biased region" description="Polar residues" evidence="8">
    <location>
        <begin position="954"/>
        <end position="965"/>
    </location>
</feature>
<dbReference type="SMART" id="SM00355">
    <property type="entry name" value="ZnF_C2H2"/>
    <property type="match status" value="2"/>
</dbReference>
<dbReference type="GO" id="GO:0000981">
    <property type="term" value="F:DNA-binding transcription factor activity, RNA polymerase II-specific"/>
    <property type="evidence" value="ECO:0007669"/>
    <property type="project" value="InterPro"/>
</dbReference>
<dbReference type="GO" id="GO:0008270">
    <property type="term" value="F:zinc ion binding"/>
    <property type="evidence" value="ECO:0007669"/>
    <property type="project" value="UniProtKB-KW"/>
</dbReference>
<dbReference type="InterPro" id="IPR051059">
    <property type="entry name" value="VerF-like"/>
</dbReference>
<evidence type="ECO:0000313" key="10">
    <source>
        <dbReference type="EMBL" id="KAF1972477.1"/>
    </source>
</evidence>
<keyword evidence="11" id="KW-1185">Reference proteome</keyword>
<dbReference type="AlphaFoldDB" id="A0A6A5VGQ6"/>
<feature type="region of interest" description="Disordered" evidence="8">
    <location>
        <begin position="437"/>
        <end position="460"/>
    </location>
</feature>
<keyword evidence="6" id="KW-0539">Nucleus</keyword>
<accession>A0A6A5VGQ6</accession>
<dbReference type="GO" id="GO:0005634">
    <property type="term" value="C:nucleus"/>
    <property type="evidence" value="ECO:0007669"/>
    <property type="project" value="UniProtKB-SubCell"/>
</dbReference>
<feature type="domain" description="C2H2-type" evidence="9">
    <location>
        <begin position="87"/>
        <end position="110"/>
    </location>
</feature>
<evidence type="ECO:0000256" key="5">
    <source>
        <dbReference type="ARBA" id="ARBA00022833"/>
    </source>
</evidence>